<comment type="caution">
    <text evidence="6">The sequence shown here is derived from an EMBL/GenBank/DDBJ whole genome shotgun (WGS) entry which is preliminary data.</text>
</comment>
<evidence type="ECO:0008006" key="8">
    <source>
        <dbReference type="Google" id="ProtNLM"/>
    </source>
</evidence>
<keyword evidence="4" id="KW-1133">Transmembrane helix</keyword>
<feature type="signal peptide" evidence="5">
    <location>
        <begin position="1"/>
        <end position="17"/>
    </location>
</feature>
<dbReference type="InterPro" id="IPR050271">
    <property type="entry name" value="UDP-glycosyltransferase"/>
</dbReference>
<dbReference type="GO" id="GO:0008194">
    <property type="term" value="F:UDP-glycosyltransferase activity"/>
    <property type="evidence" value="ECO:0007669"/>
    <property type="project" value="InterPro"/>
</dbReference>
<keyword evidence="7" id="KW-1185">Reference proteome</keyword>
<organism evidence="6 7">
    <name type="scientific">Euphydryas editha</name>
    <name type="common">Edith's checkerspot</name>
    <dbReference type="NCBI Taxonomy" id="104508"/>
    <lineage>
        <taxon>Eukaryota</taxon>
        <taxon>Metazoa</taxon>
        <taxon>Ecdysozoa</taxon>
        <taxon>Arthropoda</taxon>
        <taxon>Hexapoda</taxon>
        <taxon>Insecta</taxon>
        <taxon>Pterygota</taxon>
        <taxon>Neoptera</taxon>
        <taxon>Endopterygota</taxon>
        <taxon>Lepidoptera</taxon>
        <taxon>Glossata</taxon>
        <taxon>Ditrysia</taxon>
        <taxon>Papilionoidea</taxon>
        <taxon>Nymphalidae</taxon>
        <taxon>Nymphalinae</taxon>
        <taxon>Euphydryas</taxon>
    </lineage>
</organism>
<evidence type="ECO:0000313" key="7">
    <source>
        <dbReference type="Proteomes" id="UP001153954"/>
    </source>
</evidence>
<evidence type="ECO:0000256" key="4">
    <source>
        <dbReference type="SAM" id="Phobius"/>
    </source>
</evidence>
<dbReference type="CDD" id="cd03784">
    <property type="entry name" value="GT1_Gtf-like"/>
    <property type="match status" value="1"/>
</dbReference>
<dbReference type="Pfam" id="PF00201">
    <property type="entry name" value="UDPGT"/>
    <property type="match status" value="1"/>
</dbReference>
<dbReference type="PANTHER" id="PTHR48043">
    <property type="entry name" value="EG:EG0003.4 PROTEIN-RELATED"/>
    <property type="match status" value="1"/>
</dbReference>
<dbReference type="SUPFAM" id="SSF53756">
    <property type="entry name" value="UDP-Glycosyltransferase/glycogen phosphorylase"/>
    <property type="match status" value="1"/>
</dbReference>
<keyword evidence="2" id="KW-0328">Glycosyltransferase</keyword>
<sequence>MFKFIICLCLVFIGSECAKILGVFPTPAISHQVVFRPVMIELAKRGHEVTMITTDPAFSKGDAPANFTEINVRDASYAHWNSFIAKYGEEIKSDPITYTKLLCKLLLTVVETQIKSPEVQKLFRDKKKFDLIFSESYMRPGLIYSHIYDAPVIEFSSLSGFHAAFEMIGAATHPIIYPNPFHKRIYNLTLWEKIKKLYIHFTTERIFADHIHVEDKLFKEMFGPDTPSISDLRQKVQMLFLNVHPVWDFNRPVPPNVVYLGRLHQNPKRELPEEWKSYLDSSKNGVIYVSFGTNVKPSMFPPETIKIFTNVFSKLPYDIVWKWDNEDLPGRPKNVRISKWMPQSDLLRHPKVKLYILQGGLQSTDEALSAGVPVIGIPMLGDQWFNIEQYVKFNIGKGLLLESLTEESLLDAITTIINDDSYRQNVIKLYNFMKDEQQPSVERAVWWTEYVLRHSKSGYLRTPGANISWSEYYELEVVLVLLGALVTLLAFIVLAIRFIILKIRHYMRGKVKIN</sequence>
<keyword evidence="4" id="KW-0812">Transmembrane</keyword>
<evidence type="ECO:0000256" key="3">
    <source>
        <dbReference type="ARBA" id="ARBA00022679"/>
    </source>
</evidence>
<proteinExistence type="inferred from homology"/>
<evidence type="ECO:0000256" key="2">
    <source>
        <dbReference type="ARBA" id="ARBA00022676"/>
    </source>
</evidence>
<accession>A0AAU9UH06</accession>
<dbReference type="PANTHER" id="PTHR48043:SF145">
    <property type="entry name" value="FI06409P-RELATED"/>
    <property type="match status" value="1"/>
</dbReference>
<reference evidence="6" key="1">
    <citation type="submission" date="2022-03" db="EMBL/GenBank/DDBJ databases">
        <authorList>
            <person name="Tunstrom K."/>
        </authorList>
    </citation>
    <scope>NUCLEOTIDE SEQUENCE</scope>
</reference>
<dbReference type="InterPro" id="IPR002213">
    <property type="entry name" value="UDP_glucos_trans"/>
</dbReference>
<dbReference type="Proteomes" id="UP001153954">
    <property type="component" value="Unassembled WGS sequence"/>
</dbReference>
<keyword evidence="3" id="KW-0808">Transferase</keyword>
<dbReference type="EMBL" id="CAKOGL010000019">
    <property type="protein sequence ID" value="CAH2098398.1"/>
    <property type="molecule type" value="Genomic_DNA"/>
</dbReference>
<evidence type="ECO:0000313" key="6">
    <source>
        <dbReference type="EMBL" id="CAH2098398.1"/>
    </source>
</evidence>
<name>A0AAU9UH06_EUPED</name>
<dbReference type="AlphaFoldDB" id="A0AAU9UH06"/>
<keyword evidence="5" id="KW-0732">Signal</keyword>
<comment type="similarity">
    <text evidence="1">Belongs to the UDP-glycosyltransferase family.</text>
</comment>
<dbReference type="Gene3D" id="3.40.50.2000">
    <property type="entry name" value="Glycogen Phosphorylase B"/>
    <property type="match status" value="2"/>
</dbReference>
<dbReference type="FunFam" id="3.40.50.2000:FF:000050">
    <property type="entry name" value="UDP-glucuronosyltransferase"/>
    <property type="match status" value="1"/>
</dbReference>
<keyword evidence="4" id="KW-0472">Membrane</keyword>
<protein>
    <recommendedName>
        <fullName evidence="8">Glucuronosyltransferase</fullName>
    </recommendedName>
</protein>
<evidence type="ECO:0000256" key="5">
    <source>
        <dbReference type="SAM" id="SignalP"/>
    </source>
</evidence>
<gene>
    <name evidence="6" type="ORF">EEDITHA_LOCUS13513</name>
</gene>
<evidence type="ECO:0000256" key="1">
    <source>
        <dbReference type="ARBA" id="ARBA00009995"/>
    </source>
</evidence>
<feature type="chain" id="PRO_5043773577" description="Glucuronosyltransferase" evidence="5">
    <location>
        <begin position="18"/>
        <end position="514"/>
    </location>
</feature>
<feature type="transmembrane region" description="Helical" evidence="4">
    <location>
        <begin position="477"/>
        <end position="500"/>
    </location>
</feature>